<accession>A0A6G8AKR9</accession>
<dbReference type="EMBL" id="CP049886">
    <property type="protein sequence ID" value="QIL45684.1"/>
    <property type="molecule type" value="Genomic_DNA"/>
</dbReference>
<dbReference type="GO" id="GO:0016887">
    <property type="term" value="F:ATP hydrolysis activity"/>
    <property type="evidence" value="ECO:0007669"/>
    <property type="project" value="InterPro"/>
</dbReference>
<dbReference type="PROSITE" id="PS00211">
    <property type="entry name" value="ABC_TRANSPORTER_1"/>
    <property type="match status" value="1"/>
</dbReference>
<proteinExistence type="predicted"/>
<dbReference type="InterPro" id="IPR003593">
    <property type="entry name" value="AAA+_ATPase"/>
</dbReference>
<feature type="domain" description="ABC transporter" evidence="7">
    <location>
        <begin position="8"/>
        <end position="234"/>
    </location>
</feature>
<keyword evidence="9" id="KW-1185">Reference proteome</keyword>
<keyword evidence="3" id="KW-1003">Cell membrane</keyword>
<evidence type="ECO:0000256" key="5">
    <source>
        <dbReference type="ARBA" id="ARBA00022840"/>
    </source>
</evidence>
<keyword evidence="6" id="KW-0472">Membrane</keyword>
<dbReference type="SUPFAM" id="SSF52540">
    <property type="entry name" value="P-loop containing nucleoside triphosphate hydrolases"/>
    <property type="match status" value="1"/>
</dbReference>
<dbReference type="InterPro" id="IPR050166">
    <property type="entry name" value="ABC_transporter_ATP-bind"/>
</dbReference>
<evidence type="ECO:0000256" key="1">
    <source>
        <dbReference type="ARBA" id="ARBA00004202"/>
    </source>
</evidence>
<dbReference type="PANTHER" id="PTHR42788:SF7">
    <property type="entry name" value="NITRATE ABC TRANSPORTER ATP-BINDING PROTEIN"/>
    <property type="match status" value="1"/>
</dbReference>
<dbReference type="Pfam" id="PF00005">
    <property type="entry name" value="ABC_tran"/>
    <property type="match status" value="1"/>
</dbReference>
<evidence type="ECO:0000259" key="7">
    <source>
        <dbReference type="PROSITE" id="PS50893"/>
    </source>
</evidence>
<dbReference type="Gene3D" id="3.40.50.300">
    <property type="entry name" value="P-loop containing nucleotide triphosphate hydrolases"/>
    <property type="match status" value="1"/>
</dbReference>
<evidence type="ECO:0000313" key="8">
    <source>
        <dbReference type="EMBL" id="QIL45684.1"/>
    </source>
</evidence>
<dbReference type="PANTHER" id="PTHR42788">
    <property type="entry name" value="TAURINE IMPORT ATP-BINDING PROTEIN-RELATED"/>
    <property type="match status" value="1"/>
</dbReference>
<evidence type="ECO:0000256" key="2">
    <source>
        <dbReference type="ARBA" id="ARBA00022448"/>
    </source>
</evidence>
<dbReference type="AlphaFoldDB" id="A0A6G8AKR9"/>
<dbReference type="RefSeq" id="WP_166006424.1">
    <property type="nucleotide sequence ID" value="NZ_CP049886.1"/>
</dbReference>
<keyword evidence="5 8" id="KW-0067">ATP-binding</keyword>
<dbReference type="InterPro" id="IPR027417">
    <property type="entry name" value="P-loop_NTPase"/>
</dbReference>
<dbReference type="KEGG" id="vah:G7081_00575"/>
<evidence type="ECO:0000256" key="3">
    <source>
        <dbReference type="ARBA" id="ARBA00022475"/>
    </source>
</evidence>
<dbReference type="InterPro" id="IPR017871">
    <property type="entry name" value="ABC_transporter-like_CS"/>
</dbReference>
<dbReference type="SMART" id="SM00382">
    <property type="entry name" value="AAA"/>
    <property type="match status" value="1"/>
</dbReference>
<dbReference type="Proteomes" id="UP000500890">
    <property type="component" value="Chromosome"/>
</dbReference>
<comment type="subcellular location">
    <subcellularLocation>
        <location evidence="1">Cell membrane</location>
        <topology evidence="1">Peripheral membrane protein</topology>
    </subcellularLocation>
</comment>
<evidence type="ECO:0000313" key="9">
    <source>
        <dbReference type="Proteomes" id="UP000500890"/>
    </source>
</evidence>
<organism evidence="8 9">
    <name type="scientific">Vagococcus coleopterorum</name>
    <dbReference type="NCBI Taxonomy" id="2714946"/>
    <lineage>
        <taxon>Bacteria</taxon>
        <taxon>Bacillati</taxon>
        <taxon>Bacillota</taxon>
        <taxon>Bacilli</taxon>
        <taxon>Lactobacillales</taxon>
        <taxon>Enterococcaceae</taxon>
        <taxon>Vagococcus</taxon>
    </lineage>
</organism>
<keyword evidence="4" id="KW-0547">Nucleotide-binding</keyword>
<dbReference type="InterPro" id="IPR003439">
    <property type="entry name" value="ABC_transporter-like_ATP-bd"/>
</dbReference>
<reference evidence="8 9" key="1">
    <citation type="submission" date="2020-03" db="EMBL/GenBank/DDBJ databases">
        <title>Vagococcus sp. nov., isolated from beetles.</title>
        <authorList>
            <person name="Hyun D.-W."/>
            <person name="Bae J.-W."/>
        </authorList>
    </citation>
    <scope>NUCLEOTIDE SEQUENCE [LARGE SCALE GENOMIC DNA]</scope>
    <source>
        <strain evidence="8 9">HDW17A</strain>
    </source>
</reference>
<dbReference type="PROSITE" id="PS50893">
    <property type="entry name" value="ABC_TRANSPORTER_2"/>
    <property type="match status" value="1"/>
</dbReference>
<keyword evidence="2" id="KW-0813">Transport</keyword>
<sequence length="254" mass="28225">MTLLNKNLDLQKISVEIGGKPILAEINASFEEGTIYTIVGQSGTGKTTLLKLISGLLPLSAGTMMIGDITFQPEQHMIGIVPQNYGLLPWQTAGQAVRAARKISQKKKAWSETDDTIVSQLFEDMAITAIQDKFPNQMSGGQQQRVSIARGLATDSDFLLLDEPFSALDAFSREQAQQLFLRTWQKKVRTTLFITHDVDEAILMGQKIIVMAGQPGTITKVIDNPLFDANQDLTTLREKPDFYQMVHSLRKELN</sequence>
<dbReference type="GO" id="GO:0005886">
    <property type="term" value="C:plasma membrane"/>
    <property type="evidence" value="ECO:0007669"/>
    <property type="project" value="UniProtKB-SubCell"/>
</dbReference>
<name>A0A6G8AKR9_9ENTE</name>
<gene>
    <name evidence="8" type="ORF">G7081_00575</name>
</gene>
<evidence type="ECO:0000256" key="4">
    <source>
        <dbReference type="ARBA" id="ARBA00022741"/>
    </source>
</evidence>
<protein>
    <submittedName>
        <fullName evidence="8">ABC transporter ATP-binding protein</fullName>
    </submittedName>
</protein>
<dbReference type="GO" id="GO:0005524">
    <property type="term" value="F:ATP binding"/>
    <property type="evidence" value="ECO:0007669"/>
    <property type="project" value="UniProtKB-KW"/>
</dbReference>
<evidence type="ECO:0000256" key="6">
    <source>
        <dbReference type="ARBA" id="ARBA00023136"/>
    </source>
</evidence>